<keyword evidence="1" id="KW-0812">Transmembrane</keyword>
<accession>A0A1G8P581</accession>
<dbReference type="AlphaFoldDB" id="A0A1G8P581"/>
<feature type="transmembrane region" description="Helical" evidence="1">
    <location>
        <begin position="182"/>
        <end position="202"/>
    </location>
</feature>
<feature type="transmembrane region" description="Helical" evidence="1">
    <location>
        <begin position="47"/>
        <end position="64"/>
    </location>
</feature>
<evidence type="ECO:0008006" key="4">
    <source>
        <dbReference type="Google" id="ProtNLM"/>
    </source>
</evidence>
<protein>
    <recommendedName>
        <fullName evidence="4">DUF1440 domain-containing protein</fullName>
    </recommendedName>
</protein>
<keyword evidence="3" id="KW-1185">Reference proteome</keyword>
<proteinExistence type="predicted"/>
<feature type="transmembrane region" description="Helical" evidence="1">
    <location>
        <begin position="117"/>
        <end position="136"/>
    </location>
</feature>
<keyword evidence="1" id="KW-0472">Membrane</keyword>
<name>A0A1G8P581_9MICC</name>
<dbReference type="Pfam" id="PF07274">
    <property type="entry name" value="DUF1440"/>
    <property type="match status" value="1"/>
</dbReference>
<dbReference type="EMBL" id="FNDT01000029">
    <property type="protein sequence ID" value="SDI87613.1"/>
    <property type="molecule type" value="Genomic_DNA"/>
</dbReference>
<reference evidence="2 3" key="1">
    <citation type="submission" date="2016-10" db="EMBL/GenBank/DDBJ databases">
        <authorList>
            <person name="de Groot N.N."/>
        </authorList>
    </citation>
    <scope>NUCLEOTIDE SEQUENCE [LARGE SCALE GENOMIC DNA]</scope>
    <source>
        <strain evidence="2 3">NP_1H</strain>
    </source>
</reference>
<feature type="transmembrane region" description="Helical" evidence="1">
    <location>
        <begin position="148"/>
        <end position="170"/>
    </location>
</feature>
<organism evidence="2 3">
    <name type="scientific">Arthrobacter subterraneus</name>
    <dbReference type="NCBI Taxonomy" id="335973"/>
    <lineage>
        <taxon>Bacteria</taxon>
        <taxon>Bacillati</taxon>
        <taxon>Actinomycetota</taxon>
        <taxon>Actinomycetes</taxon>
        <taxon>Micrococcales</taxon>
        <taxon>Micrococcaceae</taxon>
        <taxon>Arthrobacter</taxon>
    </lineage>
</organism>
<dbReference type="InterPro" id="IPR009898">
    <property type="entry name" value="DUF1440"/>
</dbReference>
<dbReference type="Proteomes" id="UP000199258">
    <property type="component" value="Unassembled WGS sequence"/>
</dbReference>
<dbReference type="STRING" id="335973.SAMN04488693_12919"/>
<evidence type="ECO:0000256" key="1">
    <source>
        <dbReference type="SAM" id="Phobius"/>
    </source>
</evidence>
<gene>
    <name evidence="2" type="ORF">SAMN04488693_12919</name>
</gene>
<sequence length="206" mass="22515">MHPPRNLRSQAREIRILLLLVFSAHEANKLAYEMGREFQMTHQRSDALDLAMGAVAGAIGVWVMDRVGWSMYRREDPTAFQREHEARSERRDVAHAAVKKAADLTGAPLPTREPSGAGIAVHYALGILPGALYAAARRKYPALTAGHGTLYGFGLFVLMDEITAPALGLASGPAKYPWQAHARGLVSHLVLGIVTETVLGAFRRIR</sequence>
<keyword evidence="1" id="KW-1133">Transmembrane helix</keyword>
<evidence type="ECO:0000313" key="2">
    <source>
        <dbReference type="EMBL" id="SDI87613.1"/>
    </source>
</evidence>
<evidence type="ECO:0000313" key="3">
    <source>
        <dbReference type="Proteomes" id="UP000199258"/>
    </source>
</evidence>